<dbReference type="GO" id="GO:0016020">
    <property type="term" value="C:membrane"/>
    <property type="evidence" value="ECO:0007669"/>
    <property type="project" value="InterPro"/>
</dbReference>
<reference evidence="6 7" key="1">
    <citation type="submission" date="2018-08" db="EMBL/GenBank/DDBJ databases">
        <title>Form III RuBisCO-mediated autotrophy in Thermodesulfobium bacteria.</title>
        <authorList>
            <person name="Toshchakov S.V."/>
            <person name="Kublanov I.V."/>
            <person name="Frolov E."/>
            <person name="Bonch-Osmolovskaya E.A."/>
            <person name="Tourova T.P."/>
            <person name="Chernych N.A."/>
            <person name="Lebedinsky A.V."/>
        </authorList>
    </citation>
    <scope>NUCLEOTIDE SEQUENCE [LARGE SCALE GENOMIC DNA]</scope>
    <source>
        <strain evidence="6 7">SR</strain>
    </source>
</reference>
<evidence type="ECO:0000313" key="6">
    <source>
        <dbReference type="EMBL" id="RDV81842.1"/>
    </source>
</evidence>
<name>A0A3D8P3S4_9THEO</name>
<comment type="caution">
    <text evidence="6">The sequence shown here is derived from an EMBL/GenBank/DDBJ whole genome shotgun (WGS) entry which is preliminary data.</text>
</comment>
<dbReference type="Proteomes" id="UP000256329">
    <property type="component" value="Unassembled WGS sequence"/>
</dbReference>
<organism evidence="6 7">
    <name type="scientific">Ammonifex thiophilus</name>
    <dbReference type="NCBI Taxonomy" id="444093"/>
    <lineage>
        <taxon>Bacteria</taxon>
        <taxon>Bacillati</taxon>
        <taxon>Bacillota</taxon>
        <taxon>Clostridia</taxon>
        <taxon>Thermoanaerobacterales</taxon>
        <taxon>Thermoanaerobacteraceae</taxon>
        <taxon>Ammonifex</taxon>
    </lineage>
</organism>
<proteinExistence type="inferred from homology"/>
<comment type="similarity">
    <text evidence="1">Belongs to the ABC transporter superfamily.</text>
</comment>
<keyword evidence="4 6" id="KW-0067">ATP-binding</keyword>
<dbReference type="RefSeq" id="WP_115793098.1">
    <property type="nucleotide sequence ID" value="NZ_QSLN01000014.1"/>
</dbReference>
<dbReference type="EMBL" id="QSLN01000014">
    <property type="protein sequence ID" value="RDV81842.1"/>
    <property type="molecule type" value="Genomic_DNA"/>
</dbReference>
<dbReference type="InterPro" id="IPR050683">
    <property type="entry name" value="Bact_Polysacc_Export_ATP-bd"/>
</dbReference>
<dbReference type="GO" id="GO:0016887">
    <property type="term" value="F:ATP hydrolysis activity"/>
    <property type="evidence" value="ECO:0007669"/>
    <property type="project" value="InterPro"/>
</dbReference>
<dbReference type="PANTHER" id="PTHR46743">
    <property type="entry name" value="TEICHOIC ACIDS EXPORT ATP-BINDING PROTEIN TAGH"/>
    <property type="match status" value="1"/>
</dbReference>
<dbReference type="InterPro" id="IPR003593">
    <property type="entry name" value="AAA+_ATPase"/>
</dbReference>
<accession>A0A3D8P3S4</accession>
<dbReference type="InterPro" id="IPR027417">
    <property type="entry name" value="P-loop_NTPase"/>
</dbReference>
<evidence type="ECO:0000313" key="7">
    <source>
        <dbReference type="Proteomes" id="UP000256329"/>
    </source>
</evidence>
<dbReference type="OrthoDB" id="9778870at2"/>
<feature type="domain" description="ABC transporter" evidence="5">
    <location>
        <begin position="6"/>
        <end position="247"/>
    </location>
</feature>
<keyword evidence="2" id="KW-0813">Transport</keyword>
<sequence length="247" mass="28122">MSTAAIEVKNLWKKFRIYYDRALTLKERLLFWGRQRYEDFWALKNINLTVPHGVTVGLVGRNGSGKSTLLKIISRILYPTKGEVRVNGRMSTLLELGAGFHPDFTGRENIFLNASILGLTRREIKERLDEIIAFAELGDFIDNPVRNYSSGMYMRLGFAVAVHVDPDILLIDEVLAVGDLAFQEKCLRRIRELQQRGKTIVLVTHAPKQVEDLCDMAVWLDKGEIRMQGEAREVARAYADWLAAQPS</sequence>
<dbReference type="GO" id="GO:0140359">
    <property type="term" value="F:ABC-type transporter activity"/>
    <property type="evidence" value="ECO:0007669"/>
    <property type="project" value="InterPro"/>
</dbReference>
<dbReference type="SMART" id="SM00382">
    <property type="entry name" value="AAA"/>
    <property type="match status" value="1"/>
</dbReference>
<dbReference type="Pfam" id="PF00005">
    <property type="entry name" value="ABC_tran"/>
    <property type="match status" value="1"/>
</dbReference>
<dbReference type="InterPro" id="IPR015860">
    <property type="entry name" value="ABC_transpr_TagH-like"/>
</dbReference>
<keyword evidence="7" id="KW-1185">Reference proteome</keyword>
<dbReference type="GO" id="GO:0005524">
    <property type="term" value="F:ATP binding"/>
    <property type="evidence" value="ECO:0007669"/>
    <property type="project" value="UniProtKB-KW"/>
</dbReference>
<keyword evidence="3" id="KW-0547">Nucleotide-binding</keyword>
<dbReference type="Gene3D" id="3.40.50.300">
    <property type="entry name" value="P-loop containing nucleotide triphosphate hydrolases"/>
    <property type="match status" value="1"/>
</dbReference>
<dbReference type="PANTHER" id="PTHR46743:SF2">
    <property type="entry name" value="TEICHOIC ACIDS EXPORT ATP-BINDING PROTEIN TAGH"/>
    <property type="match status" value="1"/>
</dbReference>
<dbReference type="SUPFAM" id="SSF52540">
    <property type="entry name" value="P-loop containing nucleoside triphosphate hydrolases"/>
    <property type="match status" value="1"/>
</dbReference>
<dbReference type="CDD" id="cd03220">
    <property type="entry name" value="ABC_KpsT_Wzt"/>
    <property type="match status" value="1"/>
</dbReference>
<gene>
    <name evidence="6" type="ORF">DXX99_08695</name>
</gene>
<evidence type="ECO:0000256" key="4">
    <source>
        <dbReference type="ARBA" id="ARBA00022840"/>
    </source>
</evidence>
<dbReference type="InterPro" id="IPR003439">
    <property type="entry name" value="ABC_transporter-like_ATP-bd"/>
</dbReference>
<dbReference type="PROSITE" id="PS50893">
    <property type="entry name" value="ABC_TRANSPORTER_2"/>
    <property type="match status" value="1"/>
</dbReference>
<evidence type="ECO:0000256" key="3">
    <source>
        <dbReference type="ARBA" id="ARBA00022741"/>
    </source>
</evidence>
<evidence type="ECO:0000256" key="2">
    <source>
        <dbReference type="ARBA" id="ARBA00022448"/>
    </source>
</evidence>
<dbReference type="AlphaFoldDB" id="A0A3D8P3S4"/>
<evidence type="ECO:0000259" key="5">
    <source>
        <dbReference type="PROSITE" id="PS50893"/>
    </source>
</evidence>
<protein>
    <submittedName>
        <fullName evidence="6">ABC transporter ATP-binding protein</fullName>
    </submittedName>
</protein>
<evidence type="ECO:0000256" key="1">
    <source>
        <dbReference type="ARBA" id="ARBA00005417"/>
    </source>
</evidence>